<dbReference type="AlphaFoldDB" id="A0A5B8MRU4"/>
<dbReference type="InterPro" id="IPR036063">
    <property type="entry name" value="Smr_dom_sf"/>
</dbReference>
<evidence type="ECO:0000256" key="1">
    <source>
        <dbReference type="SAM" id="MobiDB-lite"/>
    </source>
</evidence>
<dbReference type="GO" id="GO:0005634">
    <property type="term" value="C:nucleus"/>
    <property type="evidence" value="ECO:0007669"/>
    <property type="project" value="TreeGrafter"/>
</dbReference>
<gene>
    <name evidence="3" type="ORF">A3770_09p56490</name>
</gene>
<keyword evidence="4" id="KW-1185">Reference proteome</keyword>
<dbReference type="InterPro" id="IPR002625">
    <property type="entry name" value="Smr_dom"/>
</dbReference>
<feature type="domain" description="Smr" evidence="2">
    <location>
        <begin position="401"/>
        <end position="478"/>
    </location>
</feature>
<evidence type="ECO:0000313" key="3">
    <source>
        <dbReference type="EMBL" id="QDZ23131.1"/>
    </source>
</evidence>
<dbReference type="OrthoDB" id="3231855at2759"/>
<reference evidence="3 4" key="1">
    <citation type="submission" date="2018-07" db="EMBL/GenBank/DDBJ databases">
        <title>The complete nuclear genome of the prasinophyte Chloropicon primus (CCMP1205).</title>
        <authorList>
            <person name="Pombert J.-F."/>
            <person name="Otis C."/>
            <person name="Turmel M."/>
            <person name="Lemieux C."/>
        </authorList>
    </citation>
    <scope>NUCLEOTIDE SEQUENCE [LARGE SCALE GENOMIC DNA]</scope>
    <source>
        <strain evidence="3 4">CCMP1205</strain>
    </source>
</reference>
<dbReference type="PANTHER" id="PTHR46535">
    <property type="entry name" value="NEDD4-BINDING PROTEIN 2"/>
    <property type="match status" value="1"/>
</dbReference>
<dbReference type="CDD" id="cd14279">
    <property type="entry name" value="CUE"/>
    <property type="match status" value="2"/>
</dbReference>
<dbReference type="Pfam" id="PF08590">
    <property type="entry name" value="DUF1771"/>
    <property type="match status" value="1"/>
</dbReference>
<dbReference type="Proteomes" id="UP000316726">
    <property type="component" value="Chromosome 9"/>
</dbReference>
<accession>A0A5B8MRU4</accession>
<proteinExistence type="predicted"/>
<dbReference type="STRING" id="1764295.A0A5B8MRU4"/>
<dbReference type="GO" id="GO:0004519">
    <property type="term" value="F:endonuclease activity"/>
    <property type="evidence" value="ECO:0007669"/>
    <property type="project" value="TreeGrafter"/>
</dbReference>
<dbReference type="PANTHER" id="PTHR46535:SF1">
    <property type="entry name" value="NEDD4-BINDING PROTEIN 2"/>
    <property type="match status" value="1"/>
</dbReference>
<feature type="region of interest" description="Disordered" evidence="1">
    <location>
        <begin position="1"/>
        <end position="55"/>
    </location>
</feature>
<dbReference type="SMART" id="SM00463">
    <property type="entry name" value="SMR"/>
    <property type="match status" value="1"/>
</dbReference>
<name>A0A5B8MRU4_9CHLO</name>
<feature type="compositionally biased region" description="Low complexity" evidence="1">
    <location>
        <begin position="93"/>
        <end position="107"/>
    </location>
</feature>
<evidence type="ECO:0000259" key="2">
    <source>
        <dbReference type="PROSITE" id="PS50828"/>
    </source>
</evidence>
<dbReference type="InterPro" id="IPR052772">
    <property type="entry name" value="Endo/PolyKinase_Domain-Protein"/>
</dbReference>
<dbReference type="PROSITE" id="PS50828">
    <property type="entry name" value="SMR"/>
    <property type="match status" value="1"/>
</dbReference>
<protein>
    <recommendedName>
        <fullName evidence="2">Smr domain-containing protein</fullName>
    </recommendedName>
</protein>
<dbReference type="Pfam" id="PF01713">
    <property type="entry name" value="Smr"/>
    <property type="match status" value="1"/>
</dbReference>
<feature type="region of interest" description="Disordered" evidence="1">
    <location>
        <begin position="72"/>
        <end position="107"/>
    </location>
</feature>
<organism evidence="3 4">
    <name type="scientific">Chloropicon primus</name>
    <dbReference type="NCBI Taxonomy" id="1764295"/>
    <lineage>
        <taxon>Eukaryota</taxon>
        <taxon>Viridiplantae</taxon>
        <taxon>Chlorophyta</taxon>
        <taxon>Chloropicophyceae</taxon>
        <taxon>Chloropicales</taxon>
        <taxon>Chloropicaceae</taxon>
        <taxon>Chloropicon</taxon>
    </lineage>
</organism>
<dbReference type="Gene3D" id="3.30.1370.110">
    <property type="match status" value="1"/>
</dbReference>
<dbReference type="EMBL" id="CP031042">
    <property type="protein sequence ID" value="QDZ23131.1"/>
    <property type="molecule type" value="Genomic_DNA"/>
</dbReference>
<evidence type="ECO:0000313" key="4">
    <source>
        <dbReference type="Proteomes" id="UP000316726"/>
    </source>
</evidence>
<dbReference type="InterPro" id="IPR013899">
    <property type="entry name" value="DUF1771"/>
</dbReference>
<sequence length="488" mass="53890">MAQKSVEIEEAGLFPASSSRPLCGEGQSFAKALGEGDPGPPVKTTAPREQKRGAHRRWWAEINEYNIGHHFRSGKRSFSAPPKSAPSRETQEPTELQEPTGLLWSSSSSSSKITFLQSVFDGEVDPAVVADVLAFCEDDISKSTEILTRMLKTVGVGTLLEPPPGSPESPHKHNDAHAISLLKTEFPDLELSVLTNVLEAAQGSVQEAVTLLSLEFGEEDSTAGFWGGDSVDAPKDAGDPDSSWQTVVNKGKLRSDLRTLKDIFEGQKEEFLEDAHRSMGNNLDETIERLAELGLKHKIPKVVPPQVVRQSFLPRKDRKRSLEANERDCGAYRNKASQCDAAMRRAFQLAFEAFQNGHKKEARALADQGRRYKRESKEWSAKAAEKMCQQINSGNSSYYRLDLHGLRVEEAIQAVSGLIPTLKDLPGGTVFHVITGRGRGSQGGVSKLKPALESYLKEESIHFQVPDDNEGEYYIFLKKKGTEYLRKA</sequence>
<dbReference type="SUPFAM" id="SSF160443">
    <property type="entry name" value="SMR domain-like"/>
    <property type="match status" value="1"/>
</dbReference>